<sequence>MDNKDIYYNEMPFKKIKDKMNLKNYQDKMVMIKSKMGFTHMFRLKECKKDYITGVMYTGKEFEPVKIPLKNIDCFYAARSDYNNIK</sequence>
<accession>A0A8J8M7W8</accession>
<dbReference type="RefSeq" id="WP_212692123.1">
    <property type="nucleotide sequence ID" value="NZ_CP058561.1"/>
</dbReference>
<dbReference type="AlphaFoldDB" id="A0A8J8M7W8"/>
<evidence type="ECO:0000313" key="1">
    <source>
        <dbReference type="EMBL" id="QUH27815.1"/>
    </source>
</evidence>
<reference evidence="1 2" key="1">
    <citation type="submission" date="2020-07" db="EMBL/GenBank/DDBJ databases">
        <title>Vallitalea guaymasensis genome.</title>
        <authorList>
            <person name="Postec A."/>
        </authorList>
    </citation>
    <scope>NUCLEOTIDE SEQUENCE [LARGE SCALE GENOMIC DNA]</scope>
    <source>
        <strain evidence="1 2">Ra1766G1</strain>
    </source>
</reference>
<dbReference type="Proteomes" id="UP000677305">
    <property type="component" value="Chromosome"/>
</dbReference>
<protein>
    <submittedName>
        <fullName evidence="1">Uncharacterized protein</fullName>
    </submittedName>
</protein>
<evidence type="ECO:0000313" key="2">
    <source>
        <dbReference type="Proteomes" id="UP000677305"/>
    </source>
</evidence>
<keyword evidence="2" id="KW-1185">Reference proteome</keyword>
<dbReference type="KEGG" id="vgu:HYG85_02350"/>
<gene>
    <name evidence="1" type="ORF">HYG85_02350</name>
</gene>
<name>A0A8J8M7W8_9FIRM</name>
<organism evidence="1 2">
    <name type="scientific">Vallitalea guaymasensis</name>
    <dbReference type="NCBI Taxonomy" id="1185412"/>
    <lineage>
        <taxon>Bacteria</taxon>
        <taxon>Bacillati</taxon>
        <taxon>Bacillota</taxon>
        <taxon>Clostridia</taxon>
        <taxon>Lachnospirales</taxon>
        <taxon>Vallitaleaceae</taxon>
        <taxon>Vallitalea</taxon>
    </lineage>
</organism>
<dbReference type="EMBL" id="CP058561">
    <property type="protein sequence ID" value="QUH27815.1"/>
    <property type="molecule type" value="Genomic_DNA"/>
</dbReference>
<proteinExistence type="predicted"/>